<dbReference type="Proteomes" id="UP001150581">
    <property type="component" value="Unassembled WGS sequence"/>
</dbReference>
<gene>
    <name evidence="1" type="ORF">LPJ66_002097</name>
</gene>
<protein>
    <submittedName>
        <fullName evidence="1">Uncharacterized protein</fullName>
    </submittedName>
</protein>
<sequence>MYYHAGCAEKETDKQIITTFDNGTSDYENADMLPNEADINTMGVAELRQAMLTLVRLRKTASPKSAAAIPDSLAGFHIHSPILSYAPSSIASASPPSASASVLETPKPAASRNDVTSDAEDNLQPRKKYRCDSDVSVSQQRMGIDLLLNASTLSDHMDCQKSPVMHSPAQQTLSPTPIANSWPGACKLPALPPISQFERGCGSELAGRQSSSPGLSPISAHPLSLPVEGSFGVGSFGASSLEAYRIGGYSNNSSARRQSTHHGATTNLLLPLMTATRSQPGTAHRLSPPESHCNISTGVTPSQEPHRSPSQANALLSPSNTMAAMMFTPNGTEDNSPHRQQHYQTLRTTSSSYTHSQQLASPAYTFGQSPSQGPSSAHHDIYSQTHGYFMHQQNQHQHQDSSQVHPHAHSSQHTAAMHAGAPGGVSPVAAMPAARNMSKPKFNYAFLDTKRPRGPSARWSVEEDILLKHAVKQYGEDRQWVKVAQQVPGRTNLQCRQRWLCNIKAQVDKEYKAPK</sequence>
<name>A0ACC1IRE8_9FUNG</name>
<proteinExistence type="predicted"/>
<keyword evidence="2" id="KW-1185">Reference proteome</keyword>
<dbReference type="EMBL" id="JANBPG010000151">
    <property type="protein sequence ID" value="KAJ1899457.1"/>
    <property type="molecule type" value="Genomic_DNA"/>
</dbReference>
<accession>A0ACC1IRE8</accession>
<evidence type="ECO:0000313" key="2">
    <source>
        <dbReference type="Proteomes" id="UP001150581"/>
    </source>
</evidence>
<reference evidence="1" key="1">
    <citation type="submission" date="2022-07" db="EMBL/GenBank/DDBJ databases">
        <title>Phylogenomic reconstructions and comparative analyses of Kickxellomycotina fungi.</title>
        <authorList>
            <person name="Reynolds N.K."/>
            <person name="Stajich J.E."/>
            <person name="Barry K."/>
            <person name="Grigoriev I.V."/>
            <person name="Crous P."/>
            <person name="Smith M.E."/>
        </authorList>
    </citation>
    <scope>NUCLEOTIDE SEQUENCE</scope>
    <source>
        <strain evidence="1">Benny 63K</strain>
    </source>
</reference>
<organism evidence="1 2">
    <name type="scientific">Kickxella alabastrina</name>
    <dbReference type="NCBI Taxonomy" id="61397"/>
    <lineage>
        <taxon>Eukaryota</taxon>
        <taxon>Fungi</taxon>
        <taxon>Fungi incertae sedis</taxon>
        <taxon>Zoopagomycota</taxon>
        <taxon>Kickxellomycotina</taxon>
        <taxon>Kickxellomycetes</taxon>
        <taxon>Kickxellales</taxon>
        <taxon>Kickxellaceae</taxon>
        <taxon>Kickxella</taxon>
    </lineage>
</organism>
<comment type="caution">
    <text evidence="1">The sequence shown here is derived from an EMBL/GenBank/DDBJ whole genome shotgun (WGS) entry which is preliminary data.</text>
</comment>
<evidence type="ECO:0000313" key="1">
    <source>
        <dbReference type="EMBL" id="KAJ1899457.1"/>
    </source>
</evidence>